<accession>A0AAW2ZAD7</accession>
<feature type="transmembrane region" description="Helical" evidence="5">
    <location>
        <begin position="24"/>
        <end position="45"/>
    </location>
</feature>
<dbReference type="GO" id="GO:0005886">
    <property type="term" value="C:plasma membrane"/>
    <property type="evidence" value="ECO:0007669"/>
    <property type="project" value="TreeGrafter"/>
</dbReference>
<evidence type="ECO:0000259" key="6">
    <source>
        <dbReference type="PROSITE" id="PS51380"/>
    </source>
</evidence>
<proteinExistence type="predicted"/>
<evidence type="ECO:0000256" key="5">
    <source>
        <dbReference type="SAM" id="Phobius"/>
    </source>
</evidence>
<feature type="domain" description="EXS" evidence="6">
    <location>
        <begin position="102"/>
        <end position="312"/>
    </location>
</feature>
<dbReference type="Pfam" id="PF03124">
    <property type="entry name" value="EXS"/>
    <property type="match status" value="1"/>
</dbReference>
<reference evidence="7 8" key="1">
    <citation type="submission" date="2024-03" db="EMBL/GenBank/DDBJ databases">
        <title>The Acrasis kona genome and developmental transcriptomes reveal deep origins of eukaryotic multicellular pathways.</title>
        <authorList>
            <person name="Sheikh S."/>
            <person name="Fu C.-J."/>
            <person name="Brown M.W."/>
            <person name="Baldauf S.L."/>
        </authorList>
    </citation>
    <scope>NUCLEOTIDE SEQUENCE [LARGE SCALE GENOMIC DNA]</scope>
    <source>
        <strain evidence="7 8">ATCC MYA-3509</strain>
    </source>
</reference>
<feature type="transmembrane region" description="Helical" evidence="5">
    <location>
        <begin position="251"/>
        <end position="271"/>
    </location>
</feature>
<sequence>MDLYITFAVLDARGTLYLGPTPWIMPYVMLGVITICYLSPFNHLFSRHRMWMFKSFLRGLCAPYYYVTFADFFFWDQLTSLGQALYELSYFWCTYPIFQDEFCYFGTPQLVQWAACVPLYVRTVQSLRKIYQHPKRHWKRNLINLFKYLSAIIAQLLIYIDAIIYGRRVGWDGIRIAYVIVYILSVNYNFVWDVFFDWGIFIPKHFICKSSERKNGLIGRDVLYHRVWYYVATILNLIIRNVQVSQYLIRFYFPASLYSWIPMPALYLEIFRRFVWNIFRLEFEVIDNRDSYRTVQDLPLTIESTGSEKIRSCYNDSLTTKPLTLKKKIAHLFLLTARRKIPKAKDLPPSPSIIRLDGHLTLPFGVSKKWRDELQEIKTRRDNEFREKGWMKEEENMQMMLQRQEFDVKIES</sequence>
<comment type="caution">
    <text evidence="7">The sequence shown here is derived from an EMBL/GenBank/DDBJ whole genome shotgun (WGS) entry which is preliminary data.</text>
</comment>
<dbReference type="GO" id="GO:0016036">
    <property type="term" value="P:cellular response to phosphate starvation"/>
    <property type="evidence" value="ECO:0007669"/>
    <property type="project" value="TreeGrafter"/>
</dbReference>
<evidence type="ECO:0000256" key="3">
    <source>
        <dbReference type="ARBA" id="ARBA00022989"/>
    </source>
</evidence>
<keyword evidence="8" id="KW-1185">Reference proteome</keyword>
<comment type="subcellular location">
    <subcellularLocation>
        <location evidence="1">Membrane</location>
        <topology evidence="1">Multi-pass membrane protein</topology>
    </subcellularLocation>
</comment>
<dbReference type="InterPro" id="IPR004342">
    <property type="entry name" value="EXS_C"/>
</dbReference>
<dbReference type="PANTHER" id="PTHR10783:SF103">
    <property type="entry name" value="SOLUTE CARRIER FAMILY 53 MEMBER 1"/>
    <property type="match status" value="1"/>
</dbReference>
<dbReference type="GO" id="GO:0000822">
    <property type="term" value="F:inositol hexakisphosphate binding"/>
    <property type="evidence" value="ECO:0007669"/>
    <property type="project" value="TreeGrafter"/>
</dbReference>
<keyword evidence="3 5" id="KW-1133">Transmembrane helix</keyword>
<dbReference type="PROSITE" id="PS51380">
    <property type="entry name" value="EXS"/>
    <property type="match status" value="1"/>
</dbReference>
<name>A0AAW2ZAD7_9EUKA</name>
<dbReference type="PANTHER" id="PTHR10783">
    <property type="entry name" value="XENOTROPIC AND POLYTROPIC RETROVIRUS RECEPTOR 1-RELATED"/>
    <property type="match status" value="1"/>
</dbReference>
<feature type="transmembrane region" description="Helical" evidence="5">
    <location>
        <begin position="222"/>
        <end position="239"/>
    </location>
</feature>
<organism evidence="7 8">
    <name type="scientific">Acrasis kona</name>
    <dbReference type="NCBI Taxonomy" id="1008807"/>
    <lineage>
        <taxon>Eukaryota</taxon>
        <taxon>Discoba</taxon>
        <taxon>Heterolobosea</taxon>
        <taxon>Tetramitia</taxon>
        <taxon>Eutetramitia</taxon>
        <taxon>Acrasidae</taxon>
        <taxon>Acrasis</taxon>
    </lineage>
</organism>
<dbReference type="GO" id="GO:0006817">
    <property type="term" value="P:phosphate ion transport"/>
    <property type="evidence" value="ECO:0007669"/>
    <property type="project" value="TreeGrafter"/>
</dbReference>
<evidence type="ECO:0000256" key="1">
    <source>
        <dbReference type="ARBA" id="ARBA00004141"/>
    </source>
</evidence>
<evidence type="ECO:0000256" key="2">
    <source>
        <dbReference type="ARBA" id="ARBA00022692"/>
    </source>
</evidence>
<gene>
    <name evidence="7" type="ORF">AKO1_001181</name>
</gene>
<protein>
    <submittedName>
        <fullName evidence="7">5 TM domain-containing transmembrane protein</fullName>
    </submittedName>
</protein>
<feature type="transmembrane region" description="Helical" evidence="5">
    <location>
        <begin position="176"/>
        <end position="201"/>
    </location>
</feature>
<evidence type="ECO:0000313" key="7">
    <source>
        <dbReference type="EMBL" id="KAL0486828.1"/>
    </source>
</evidence>
<dbReference type="GO" id="GO:0005794">
    <property type="term" value="C:Golgi apparatus"/>
    <property type="evidence" value="ECO:0007669"/>
    <property type="project" value="TreeGrafter"/>
</dbReference>
<keyword evidence="4 5" id="KW-0472">Membrane</keyword>
<dbReference type="AlphaFoldDB" id="A0AAW2ZAD7"/>
<feature type="transmembrane region" description="Helical" evidence="5">
    <location>
        <begin position="145"/>
        <end position="164"/>
    </location>
</feature>
<keyword evidence="2 5" id="KW-0812">Transmembrane</keyword>
<evidence type="ECO:0000256" key="4">
    <source>
        <dbReference type="ARBA" id="ARBA00023136"/>
    </source>
</evidence>
<dbReference type="Proteomes" id="UP001431209">
    <property type="component" value="Unassembled WGS sequence"/>
</dbReference>
<dbReference type="EMBL" id="JAOPGA020001272">
    <property type="protein sequence ID" value="KAL0486828.1"/>
    <property type="molecule type" value="Genomic_DNA"/>
</dbReference>
<evidence type="ECO:0000313" key="8">
    <source>
        <dbReference type="Proteomes" id="UP001431209"/>
    </source>
</evidence>